<keyword evidence="5" id="KW-0288">FMN</keyword>
<dbReference type="Gene3D" id="3.50.50.60">
    <property type="entry name" value="FAD/NAD(P)-binding domain"/>
    <property type="match status" value="1"/>
</dbReference>
<comment type="cofactor">
    <cofactor evidence="1">
        <name>FMN</name>
        <dbReference type="ChEBI" id="CHEBI:58210"/>
    </cofactor>
</comment>
<dbReference type="InterPro" id="IPR036188">
    <property type="entry name" value="FAD/NAD-bd_sf"/>
</dbReference>
<dbReference type="InterPro" id="IPR051793">
    <property type="entry name" value="NADH:flavin_oxidoreductase"/>
</dbReference>
<protein>
    <submittedName>
        <fullName evidence="12">NADPH-dependent 2,4-dienoyl-CoA reductase</fullName>
        <ecNumber evidence="12">1.3.1.34</ecNumber>
    </submittedName>
</protein>
<dbReference type="Pfam" id="PF07992">
    <property type="entry name" value="Pyr_redox_2"/>
    <property type="match status" value="1"/>
</dbReference>
<sequence>MTAHPRLLEPLQIRDITVRNRMVMGAMHTRLETLDRPVERLVEFYRARAKGEIGLILTGGFAPHPDGRMDPESGVLDSPEAIVEGGHREITRAVHDEGATIVLQILHAGRYAKVPGCVGPTDERARINRFVPRTLATDEVWDVVDQFVTTARLAREAGYDGVEIMGSEGYLLNEFIAERTNTRTDEWGGDRDGRFKLPLEIVRAVRAAVGPDFLVVYRISSIDLVSGGLTADDVAELARRVEQTGADIINTGIGWHESTVPTIAASVPRAAWAFATRLVKDAVSVPVIASNRINMPDVAEDLLVDGVADLVSMARPLLADPEFAKKVREERTDEICTCIGCNQACLDAIFTDRAATCMVNPKAGRELDFLLPMPTIRRRVAVVGAGPAGLAYSVNAAERGHLVTLFDGSDQIGGQLNMARQVPGKNEFNEALRYFRTRLAGLGVEMRLGTVAGVAELAGFDTVAVATGVTPRIPAIDGIDHPKVMTYIDVLTGAKTPGDSVAIIGAGGIGFDVAEFLLGDEKESVDPHAFAEAWMVDQSLARPGGLLAEARRESGPASHAITLMQRKPERLGRNLGKSTGWILKSRLVHAGMSEVAGATYLRIDDEGLHYSVDGDAHVLDVDTVIVCAGQVSERTLYDELVAAGVEPVLIGGAHTAGELDAVAAIGQATRAAYELT</sequence>
<dbReference type="EMBL" id="CP136137">
    <property type="protein sequence ID" value="WYY09084.1"/>
    <property type="molecule type" value="Genomic_DNA"/>
</dbReference>
<evidence type="ECO:0000259" key="10">
    <source>
        <dbReference type="Pfam" id="PF00724"/>
    </source>
</evidence>
<dbReference type="Gene3D" id="3.20.20.70">
    <property type="entry name" value="Aldolase class I"/>
    <property type="match status" value="1"/>
</dbReference>
<evidence type="ECO:0000256" key="8">
    <source>
        <dbReference type="ARBA" id="ARBA00023004"/>
    </source>
</evidence>
<keyword evidence="7 12" id="KW-0560">Oxidoreductase</keyword>
<dbReference type="SUPFAM" id="SSF51905">
    <property type="entry name" value="FAD/NAD(P)-binding domain"/>
    <property type="match status" value="1"/>
</dbReference>
<dbReference type="Proteomes" id="UP001479933">
    <property type="component" value="Chromosome"/>
</dbReference>
<evidence type="ECO:0000256" key="4">
    <source>
        <dbReference type="ARBA" id="ARBA00022630"/>
    </source>
</evidence>
<evidence type="ECO:0000256" key="6">
    <source>
        <dbReference type="ARBA" id="ARBA00022723"/>
    </source>
</evidence>
<comment type="similarity">
    <text evidence="3">In the N-terminal section; belongs to the NADH:flavin oxidoreductase/NADH oxidase family.</text>
</comment>
<dbReference type="PANTHER" id="PTHR42917:SF2">
    <property type="entry name" value="2,4-DIENOYL-COA REDUCTASE [(2E)-ENOYL-COA-PRODUCING]"/>
    <property type="match status" value="1"/>
</dbReference>
<dbReference type="PANTHER" id="PTHR42917">
    <property type="entry name" value="2,4-DIENOYL-COA REDUCTASE"/>
    <property type="match status" value="1"/>
</dbReference>
<dbReference type="GO" id="GO:0008670">
    <property type="term" value="F:2,4-dienoyl-CoA reductase (NADPH) activity"/>
    <property type="evidence" value="ECO:0007669"/>
    <property type="project" value="UniProtKB-EC"/>
</dbReference>
<dbReference type="SUPFAM" id="SSF51395">
    <property type="entry name" value="FMN-linked oxidoreductases"/>
    <property type="match status" value="1"/>
</dbReference>
<evidence type="ECO:0000259" key="11">
    <source>
        <dbReference type="Pfam" id="PF07992"/>
    </source>
</evidence>
<keyword evidence="9" id="KW-0411">Iron-sulfur</keyword>
<evidence type="ECO:0000256" key="1">
    <source>
        <dbReference type="ARBA" id="ARBA00001917"/>
    </source>
</evidence>
<evidence type="ECO:0000313" key="12">
    <source>
        <dbReference type="EMBL" id="WYY09084.1"/>
    </source>
</evidence>
<keyword evidence="13" id="KW-1185">Reference proteome</keyword>
<organism evidence="12 13">
    <name type="scientific">Gordonia hydrophobica</name>
    <dbReference type="NCBI Taxonomy" id="40516"/>
    <lineage>
        <taxon>Bacteria</taxon>
        <taxon>Bacillati</taxon>
        <taxon>Actinomycetota</taxon>
        <taxon>Actinomycetes</taxon>
        <taxon>Mycobacteriales</taxon>
        <taxon>Gordoniaceae</taxon>
        <taxon>Gordonia</taxon>
    </lineage>
</organism>
<reference evidence="12 13" key="1">
    <citation type="journal article" date="2023" name="Virus Evol.">
        <title>Computational host range prediction-The good, the bad, and the ugly.</title>
        <authorList>
            <person name="Howell A.A."/>
            <person name="Versoza C.J."/>
            <person name="Pfeifer S.P."/>
        </authorList>
    </citation>
    <scope>NUCLEOTIDE SEQUENCE [LARGE SCALE GENOMIC DNA]</scope>
    <source>
        <strain evidence="12 13">1610/1b</strain>
    </source>
</reference>
<dbReference type="SUPFAM" id="SSF51971">
    <property type="entry name" value="Nucleotide-binding domain"/>
    <property type="match status" value="1"/>
</dbReference>
<name>A0ABZ2U8D9_9ACTN</name>
<dbReference type="Gene3D" id="3.40.50.720">
    <property type="entry name" value="NAD(P)-binding Rossmann-like Domain"/>
    <property type="match status" value="1"/>
</dbReference>
<evidence type="ECO:0000256" key="9">
    <source>
        <dbReference type="ARBA" id="ARBA00023014"/>
    </source>
</evidence>
<evidence type="ECO:0000256" key="3">
    <source>
        <dbReference type="ARBA" id="ARBA00011048"/>
    </source>
</evidence>
<dbReference type="PRINTS" id="PR00368">
    <property type="entry name" value="FADPNR"/>
</dbReference>
<dbReference type="InterPro" id="IPR023753">
    <property type="entry name" value="FAD/NAD-binding_dom"/>
</dbReference>
<dbReference type="InterPro" id="IPR013785">
    <property type="entry name" value="Aldolase_TIM"/>
</dbReference>
<gene>
    <name evidence="12" type="ORF">RVF87_08525</name>
</gene>
<dbReference type="Pfam" id="PF00724">
    <property type="entry name" value="Oxidored_FMN"/>
    <property type="match status" value="1"/>
</dbReference>
<dbReference type="EC" id="1.3.1.34" evidence="12"/>
<dbReference type="CDD" id="cd02930">
    <property type="entry name" value="DCR_FMN"/>
    <property type="match status" value="1"/>
</dbReference>
<accession>A0ABZ2U8D9</accession>
<evidence type="ECO:0000256" key="7">
    <source>
        <dbReference type="ARBA" id="ARBA00023002"/>
    </source>
</evidence>
<comment type="cofactor">
    <cofactor evidence="2">
        <name>[4Fe-4S] cluster</name>
        <dbReference type="ChEBI" id="CHEBI:49883"/>
    </cofactor>
</comment>
<evidence type="ECO:0000313" key="13">
    <source>
        <dbReference type="Proteomes" id="UP001479933"/>
    </source>
</evidence>
<dbReference type="InterPro" id="IPR001155">
    <property type="entry name" value="OxRdtase_FMN_N"/>
</dbReference>
<feature type="domain" description="FAD/NAD(P)-binding" evidence="11">
    <location>
        <begin position="379"/>
        <end position="644"/>
    </location>
</feature>
<keyword evidence="8" id="KW-0408">Iron</keyword>
<evidence type="ECO:0000256" key="2">
    <source>
        <dbReference type="ARBA" id="ARBA00001966"/>
    </source>
</evidence>
<proteinExistence type="inferred from homology"/>
<dbReference type="RefSeq" id="WP_066164028.1">
    <property type="nucleotide sequence ID" value="NZ_CP136137.1"/>
</dbReference>
<feature type="domain" description="NADH:flavin oxidoreductase/NADH oxidase N-terminal" evidence="10">
    <location>
        <begin position="7"/>
        <end position="334"/>
    </location>
</feature>
<keyword evidence="4" id="KW-0285">Flavoprotein</keyword>
<keyword evidence="6" id="KW-0479">Metal-binding</keyword>
<evidence type="ECO:0000256" key="5">
    <source>
        <dbReference type="ARBA" id="ARBA00022643"/>
    </source>
</evidence>